<evidence type="ECO:0000313" key="7">
    <source>
        <dbReference type="EMBL" id="GIM14178.1"/>
    </source>
</evidence>
<feature type="compositionally biased region" description="Low complexity" evidence="3">
    <location>
        <begin position="2633"/>
        <end position="2651"/>
    </location>
</feature>
<feature type="compositionally biased region" description="Acidic residues" evidence="3">
    <location>
        <begin position="1801"/>
        <end position="1810"/>
    </location>
</feature>
<feature type="region of interest" description="Disordered" evidence="3">
    <location>
        <begin position="174"/>
        <end position="194"/>
    </location>
</feature>
<dbReference type="Pfam" id="PF00431">
    <property type="entry name" value="CUB"/>
    <property type="match status" value="1"/>
</dbReference>
<dbReference type="Gene3D" id="3.40.50.11970">
    <property type="match status" value="1"/>
</dbReference>
<dbReference type="InterPro" id="IPR035914">
    <property type="entry name" value="Sperma_CUB_dom_sf"/>
</dbReference>
<dbReference type="Gene3D" id="2.60.120.290">
    <property type="entry name" value="Spermadhesin, CUB domain"/>
    <property type="match status" value="1"/>
</dbReference>
<keyword evidence="1" id="KW-1015">Disulfide bond</keyword>
<dbReference type="InterPro" id="IPR000001">
    <property type="entry name" value="Kringle"/>
</dbReference>
<reference evidence="7" key="1">
    <citation type="journal article" date="2021" name="Proc. Natl. Acad. Sci. U.S.A.">
        <title>Three genomes in the algal genus Volvox reveal the fate of a haploid sex-determining region after a transition to homothallism.</title>
        <authorList>
            <person name="Yamamoto K."/>
            <person name="Hamaji T."/>
            <person name="Kawai-Toyooka H."/>
            <person name="Matsuzaki R."/>
            <person name="Takahashi F."/>
            <person name="Nishimura Y."/>
            <person name="Kawachi M."/>
            <person name="Noguchi H."/>
            <person name="Minakuchi Y."/>
            <person name="Umen J.G."/>
            <person name="Toyoda A."/>
            <person name="Nozaki H."/>
        </authorList>
    </citation>
    <scope>NUCLEOTIDE SEQUENCE</scope>
    <source>
        <strain evidence="7">NIES-3785</strain>
    </source>
</reference>
<dbReference type="InterPro" id="IPR005077">
    <property type="entry name" value="Peptidase_C11"/>
</dbReference>
<comment type="caution">
    <text evidence="7">The sequence shown here is derived from an EMBL/GenBank/DDBJ whole genome shotgun (WGS) entry which is preliminary data.</text>
</comment>
<evidence type="ECO:0000259" key="6">
    <source>
        <dbReference type="PROSITE" id="PS50070"/>
    </source>
</evidence>
<dbReference type="PROSITE" id="PS01180">
    <property type="entry name" value="CUB"/>
    <property type="match status" value="1"/>
</dbReference>
<proteinExistence type="predicted"/>
<gene>
    <name evidence="7" type="ORF">Vretimale_17120</name>
</gene>
<keyword evidence="4" id="KW-0472">Membrane</keyword>
<feature type="transmembrane region" description="Helical" evidence="4">
    <location>
        <begin position="2511"/>
        <end position="2536"/>
    </location>
</feature>
<keyword evidence="4" id="KW-0812">Transmembrane</keyword>
<feature type="compositionally biased region" description="Low complexity" evidence="3">
    <location>
        <begin position="1778"/>
        <end position="1790"/>
    </location>
</feature>
<feature type="domain" description="CUB" evidence="5">
    <location>
        <begin position="1441"/>
        <end position="1551"/>
    </location>
</feature>
<evidence type="ECO:0000256" key="4">
    <source>
        <dbReference type="SAM" id="Phobius"/>
    </source>
</evidence>
<evidence type="ECO:0000256" key="3">
    <source>
        <dbReference type="SAM" id="MobiDB-lite"/>
    </source>
</evidence>
<organism evidence="7 8">
    <name type="scientific">Volvox reticuliferus</name>
    <dbReference type="NCBI Taxonomy" id="1737510"/>
    <lineage>
        <taxon>Eukaryota</taxon>
        <taxon>Viridiplantae</taxon>
        <taxon>Chlorophyta</taxon>
        <taxon>core chlorophytes</taxon>
        <taxon>Chlorophyceae</taxon>
        <taxon>CS clade</taxon>
        <taxon>Chlamydomonadales</taxon>
        <taxon>Volvocaceae</taxon>
        <taxon>Volvox</taxon>
    </lineage>
</organism>
<feature type="region of interest" description="Disordered" evidence="3">
    <location>
        <begin position="2395"/>
        <end position="2429"/>
    </location>
</feature>
<dbReference type="Pfam" id="PF03415">
    <property type="entry name" value="Peptidase_C11"/>
    <property type="match status" value="1"/>
</dbReference>
<accession>A0A8J4LWX0</accession>
<feature type="region of interest" description="Disordered" evidence="3">
    <location>
        <begin position="1771"/>
        <end position="1810"/>
    </location>
</feature>
<feature type="coiled-coil region" evidence="2">
    <location>
        <begin position="2606"/>
        <end position="2633"/>
    </location>
</feature>
<name>A0A8J4LWX0_9CHLO</name>
<dbReference type="EMBL" id="BNCQ01000054">
    <property type="protein sequence ID" value="GIM14178.1"/>
    <property type="molecule type" value="Genomic_DNA"/>
</dbReference>
<feature type="region of interest" description="Disordered" evidence="3">
    <location>
        <begin position="2028"/>
        <end position="2117"/>
    </location>
</feature>
<sequence length="2782" mass="286073">MIVSSAPYLGEGPAYCSMETVHSRNQSCSRGVPSLDLSGGPLADAPDGMAATAIPCTVPTVAFSGAGRKSSGAMSGPAMAGLPSFISVVSSIVGAAKVKPNEGREGRTIASQRPDERLRAQLDAENEATVRVARGHIEDGCGLRQQVVWGWQWQQQPSTKDLSVQSQYWWMRKPSPQHQHHGRQGRRQPSWRPHAQGLAQWPSAVLLLLLLLHSASMNWSLAAGQTTTNSSSTGDKSSSSTSDVKWTFLIYMLADNNLECFGILDLIEMMQGMAQEPASCLTTTCGAGCPAGYATTRTTSCGSGVVVSRCCPSAAYPDVLVLADRGVSTCSFSMPSGLDFSLLASTWTTAKELLVLPGGALQQVRDLGEIDMASPDQLADFLRRAFTRFPPTTSSSSTNSSGTSTTTRKYVLVLWDHGNGWKGYGVDDTCSSSGGSSGSGCDQFTISTLAAGLAAGLTGQAVSKLDVIGFDACLMSMYEVAGTLVPYARTLLASEMLEPGHGWDYSALGAMTKATASFSAAATAAEVAMAEIWISAYKAQAVQYQTTGVTLALANLNVVVTNLVPAVSSLADALRAALTANSSYASAILRRRMSMAAVGTGEQESSVDLGSMLTALCQATELDTASRAAAVTAAAAYNATLLAYGRDDAMPAGTGLAIYFPVQSNKMDPDYLKLAMSSSTAVLAPVAGQWAAFLAKLYNALVDVASSTTSFNFLQGSAASVPYIDVASGSYVLQGVLSSPLALSAQSYYGFVDATEESYILAGTQPALVDGVSVIGTWRRLLWGVTQTLNTTTSTNSTTSTTTSTLLAPQQQSSGGSSVTFSSLMFAAESWTTSADGTTATSVSLSANVRYSDTCSSARSTTSSAVLKYTYRFDTGRATLQLFAQQPSGAYGEVSAQAGGVIVPVMYKLPTDFSGVQSTSYAYSGCLKWGYNGTVRVVVVDMDDAADTLGVDVRQDMLMFLMARDLSLSKAAYLVGSFSLAALADTSVGGCQCLTSWRLNASTTYSGCANPDNDPRGPWCPVLAGSCTHPEKALGSISDPSRPYDYCSPSRTLAGCSCSGKYATDGTGANFAYGKCYRGDNRAATRGAWCTVNNGTCPTKYRAHGSNDTSYDYCETQTVEGCHCVNSWSYNGVTYNGTCATGFYPDNPPEGFTNSSRWCRVQAGCSTRNQLNGRRIGLCGPAVPRRTNAANATCVLPATVWGGVVVQDCVPWRNGPAATDLLDGIAPVCPLYANPSTFGTCLVRNCTALDMSACPATSPQSTSQLTTSGWLSRRCLEQLCAAALVSRDNTTCADDGDFATTAFSQLNTSTAAAGVLRSNYSAGSLEGFCTALIGTDCLPNLMLPACPAIRLNGTAAYSTAYVDDSNVGNLCLTDCVKALCTVASTKCARSQLVESLRLTVLEAMDAKCSSALTAGNATATTFSRLSAGFMCAELTAAPATCAPLTTLTAASGDIALQPLSGSSQYAALTNCTWRIQPAGLSYIKLTFTSFSTEPLYDTLLVQDSDGVVAVVSGGADGLPGQLISDTGLLVLTFTSDSSIEMSGFSASYTAAAARSLPIPTCGSRHKLAMFTLHTADYGNENSWVVGGFQIASSSGSNGSSGTDQRVMLAAGGQLPPGAYSLFPTSNVSRVSTDAQYRNSRSYVTYGCLPTGLSMLYLYDGYGDGWSGGWLAVSYMPAPSNSYLLLNTTLSGLNSTQPLQILASMPGSAADYSASLARNKGSGRFRVKLTLRVSGEAAGTLAVSEMKQLILRGALAACLSVDVTTVAIQSMAAGGGSTSSGRRSLVSHSGGDVVGARRDADTGADEDQADEEADLTGIAPPHALPASAAEVVKSTGHRQMTYGHFAAALAAHDQNGDRGGHQVMEVNGAAALAKDVPHAAAAAAATADTAAATAAAAADGEIVSGVLEGPAAADAGASVDAVAEEEPLVHGEGVVEALMARARELGLQPLGAGEQGGGNGLAKDKPIAAAAAAALQRQRRRRGRALQGQLLTELLSDQRLAGSNLAEVVSVQQPYFLWKKDAAASSSSAAAAAKEKTPVDVDTSSDTSIDESTTTTTSTTTTSSNSSGSSSSGSNSSGSSSSGSNSSGSNSSGSSSSGSSSSGSSSSDSSSSGSSSELDVPAGYTVLSNGLVVGPDGVPLFSKGPSATGSDASVDSNAAVPRTLVAVAEDGQVALQSGGAGTGHMGLPHAASALEALEEVVAAMHRDTEPSWRGTEGGPHRPTVRQRNGGRTPVPALQQLLPELLRRGAQHWATVVAATAVSGTAANGDASVGTAQANGAGGKEPPVTGDMDEMVQRRMGARTHNGGEAGSRMAAATGMAGSTTPNLIGRASWADRAAPSLDAAASVSSVAVAAMEAAVADVGEMLTAAAVDRPIALGGQQQPVGALMVENSVVADGGPDDVDPATGSRINEGARETGAASRRRAGRRLQQASSTSAVDVVLLVVGYATQADAEAAAAKVQSAVASDLPSILGDTAWTYAAPSLVGPTQLYDGDKPITSSSSSSSGINWTKIGIIIGAAAGGALLVLVLVLLGVYLARRGKESNGAQVAPAKTIQVAPATNAFARPAGQPGPLLAPSASARVHRPIPQEEVEARVRAQQQEQMRMRMEMQQTMLMRQQEQLQMLQQQMAVQSSARSGALLGEQPPGPAAAAMARRHPSGVRQPLAGGGSRRGAMAARGPGMGPWMNQMPDAMAAAPGAMATPIMPMHPGAVPGMYSAQTGMDPYMMAAMDPYGVGGMYGDPYDMGAAGYDPYGVYGDPNVGAYPAPPAAWGVGGAGMPRMGWH</sequence>
<evidence type="ECO:0000313" key="8">
    <source>
        <dbReference type="Proteomes" id="UP000722791"/>
    </source>
</evidence>
<dbReference type="PANTHER" id="PTHR37835">
    <property type="entry name" value="ALPHA-CLOSTRIPAIN"/>
    <property type="match status" value="1"/>
</dbReference>
<feature type="region of interest" description="Disordered" evidence="3">
    <location>
        <begin position="792"/>
        <end position="816"/>
    </location>
</feature>
<feature type="domain" description="Kringle" evidence="6">
    <location>
        <begin position="1008"/>
        <end position="1056"/>
    </location>
</feature>
<feature type="compositionally biased region" description="Low complexity" evidence="3">
    <location>
        <begin position="2041"/>
        <end position="2115"/>
    </location>
</feature>
<protein>
    <recommendedName>
        <fullName evidence="9">CUB domain-containing protein</fullName>
    </recommendedName>
</protein>
<dbReference type="SUPFAM" id="SSF49854">
    <property type="entry name" value="Spermadhesin, CUB domain"/>
    <property type="match status" value="1"/>
</dbReference>
<keyword evidence="4" id="KW-1133">Transmembrane helix</keyword>
<evidence type="ECO:0000256" key="2">
    <source>
        <dbReference type="SAM" id="Coils"/>
    </source>
</evidence>
<dbReference type="InterPro" id="IPR000859">
    <property type="entry name" value="CUB_dom"/>
</dbReference>
<feature type="region of interest" description="Disordered" evidence="3">
    <location>
        <begin position="2207"/>
        <end position="2232"/>
    </location>
</feature>
<dbReference type="Proteomes" id="UP000722791">
    <property type="component" value="Unassembled WGS sequence"/>
</dbReference>
<dbReference type="CDD" id="cd00041">
    <property type="entry name" value="CUB"/>
    <property type="match status" value="1"/>
</dbReference>
<evidence type="ECO:0000259" key="5">
    <source>
        <dbReference type="PROSITE" id="PS01180"/>
    </source>
</evidence>
<evidence type="ECO:0000256" key="1">
    <source>
        <dbReference type="ARBA" id="ARBA00023157"/>
    </source>
</evidence>
<feature type="region of interest" description="Disordered" evidence="3">
    <location>
        <begin position="2633"/>
        <end position="2676"/>
    </location>
</feature>
<evidence type="ECO:0008006" key="9">
    <source>
        <dbReference type="Google" id="ProtNLM"/>
    </source>
</evidence>
<keyword evidence="2" id="KW-0175">Coiled coil</keyword>
<dbReference type="PROSITE" id="PS50070">
    <property type="entry name" value="KRINGLE_2"/>
    <property type="match status" value="1"/>
</dbReference>
<dbReference type="PANTHER" id="PTHR37835:SF1">
    <property type="entry name" value="ALPHA-CLOSTRIPAIN"/>
    <property type="match status" value="1"/>
</dbReference>
<dbReference type="SMART" id="SM00042">
    <property type="entry name" value="CUB"/>
    <property type="match status" value="1"/>
</dbReference>